<proteinExistence type="predicted"/>
<dbReference type="EMBL" id="DTAI01000178">
    <property type="protein sequence ID" value="HGN37094.1"/>
    <property type="molecule type" value="Genomic_DNA"/>
</dbReference>
<comment type="caution">
    <text evidence="1">The sequence shown here is derived from an EMBL/GenBank/DDBJ whole genome shotgun (WGS) entry which is preliminary data.</text>
</comment>
<gene>
    <name evidence="1" type="ORF">ENT87_06070</name>
</gene>
<protein>
    <submittedName>
        <fullName evidence="1">Uncharacterized protein</fullName>
    </submittedName>
</protein>
<name>A0A7J3I8K0_9CREN</name>
<dbReference type="AlphaFoldDB" id="A0A7J3I8K0"/>
<evidence type="ECO:0000313" key="1">
    <source>
        <dbReference type="EMBL" id="HGN37094.1"/>
    </source>
</evidence>
<accession>A0A7J3I8K0</accession>
<reference evidence="1" key="1">
    <citation type="journal article" date="2020" name="mSystems">
        <title>Genome- and Community-Level Interaction Insights into Carbon Utilization and Element Cycling Functions of Hydrothermarchaeota in Hydrothermal Sediment.</title>
        <authorList>
            <person name="Zhou Z."/>
            <person name="Liu Y."/>
            <person name="Xu W."/>
            <person name="Pan J."/>
            <person name="Luo Z.H."/>
            <person name="Li M."/>
        </authorList>
    </citation>
    <scope>NUCLEOTIDE SEQUENCE [LARGE SCALE GENOMIC DNA]</scope>
    <source>
        <strain evidence="1">SpSt-618</strain>
    </source>
</reference>
<sequence>MTEIIDHLTKIVKMVQSSKCIPYEISNRIVNRLTQSKRAVLNAISSLEATIKSIASYNPVREDILSSLLNMATRLIECRNSVGESIDDIIQLECREEIQNSLAALSNYIDTSLIIILALILTVSSMVKVNQKVGKRLSSIAASMLFASMMNIHMEPIQKIFSKCFYREIKVRSVPI</sequence>
<organism evidence="1">
    <name type="scientific">Ignisphaera aggregans</name>
    <dbReference type="NCBI Taxonomy" id="334771"/>
    <lineage>
        <taxon>Archaea</taxon>
        <taxon>Thermoproteota</taxon>
        <taxon>Thermoprotei</taxon>
        <taxon>Desulfurococcales</taxon>
        <taxon>Desulfurococcaceae</taxon>
        <taxon>Ignisphaera</taxon>
    </lineage>
</organism>